<evidence type="ECO:0000313" key="1">
    <source>
        <dbReference type="EMBL" id="GDY30473.1"/>
    </source>
</evidence>
<keyword evidence="2" id="KW-1185">Reference proteome</keyword>
<organism evidence="1 2">
    <name type="scientific">Gandjariella thermophila</name>
    <dbReference type="NCBI Taxonomy" id="1931992"/>
    <lineage>
        <taxon>Bacteria</taxon>
        <taxon>Bacillati</taxon>
        <taxon>Actinomycetota</taxon>
        <taxon>Actinomycetes</taxon>
        <taxon>Pseudonocardiales</taxon>
        <taxon>Pseudonocardiaceae</taxon>
        <taxon>Gandjariella</taxon>
    </lineage>
</organism>
<protein>
    <submittedName>
        <fullName evidence="1">Uncharacterized protein</fullName>
    </submittedName>
</protein>
<dbReference type="RefSeq" id="WP_137813579.1">
    <property type="nucleotide sequence ID" value="NZ_BJFL01000007.1"/>
</dbReference>
<reference evidence="2" key="1">
    <citation type="submission" date="2019-04" db="EMBL/GenBank/DDBJ databases">
        <title>Draft genome sequence of Pseudonocardiaceae bacterium SL3-2-4.</title>
        <authorList>
            <person name="Ningsih F."/>
            <person name="Yokota A."/>
            <person name="Sakai Y."/>
            <person name="Nanatani K."/>
            <person name="Yabe S."/>
            <person name="Oetari A."/>
            <person name="Sjamsuridzal W."/>
        </authorList>
    </citation>
    <scope>NUCLEOTIDE SEQUENCE [LARGE SCALE GENOMIC DNA]</scope>
    <source>
        <strain evidence="2">SL3-2-4</strain>
    </source>
</reference>
<accession>A0A4D4J9E4</accession>
<evidence type="ECO:0000313" key="2">
    <source>
        <dbReference type="Proteomes" id="UP000298860"/>
    </source>
</evidence>
<comment type="caution">
    <text evidence="1">The sequence shown here is derived from an EMBL/GenBank/DDBJ whole genome shotgun (WGS) entry which is preliminary data.</text>
</comment>
<dbReference type="AlphaFoldDB" id="A0A4D4J9E4"/>
<name>A0A4D4J9E4_9PSEU</name>
<gene>
    <name evidence="1" type="ORF">GTS_21060</name>
</gene>
<proteinExistence type="predicted"/>
<sequence>MGCTDGLQRPRSVATYRHDDGDRVVLLAPPGEAALLTPAAARELAEHLQQQATAIEAGQHARVLPFIRR</sequence>
<dbReference type="Proteomes" id="UP000298860">
    <property type="component" value="Unassembled WGS sequence"/>
</dbReference>
<dbReference type="EMBL" id="BJFL01000007">
    <property type="protein sequence ID" value="GDY30473.1"/>
    <property type="molecule type" value="Genomic_DNA"/>
</dbReference>
<dbReference type="OrthoDB" id="3698419at2"/>